<evidence type="ECO:0000313" key="3">
    <source>
        <dbReference type="Proteomes" id="UP000480303"/>
    </source>
</evidence>
<comment type="caution">
    <text evidence="2">The sequence shown here is derived from an EMBL/GenBank/DDBJ whole genome shotgun (WGS) entry which is preliminary data.</text>
</comment>
<evidence type="ECO:0000313" key="2">
    <source>
        <dbReference type="EMBL" id="GFH41573.1"/>
    </source>
</evidence>
<reference evidence="2 3" key="1">
    <citation type="submission" date="2020-02" db="EMBL/GenBank/DDBJ databases">
        <title>Draft genome sequence of Lactococcus sp. Hs30E4-3.</title>
        <authorList>
            <person name="Noda S."/>
            <person name="Yuki M."/>
            <person name="Ohkuma M."/>
        </authorList>
    </citation>
    <scope>NUCLEOTIDE SEQUENCE [LARGE SCALE GENOMIC DNA]</scope>
    <source>
        <strain evidence="2 3">Hs30E4-3</strain>
    </source>
</reference>
<feature type="domain" description="Transposase Helix-turn-helix" evidence="1">
    <location>
        <begin position="49"/>
        <end position="100"/>
    </location>
</feature>
<dbReference type="Pfam" id="PF13613">
    <property type="entry name" value="HTH_Tnp_4"/>
    <property type="match status" value="1"/>
</dbReference>
<dbReference type="EMBL" id="BLLI01000002">
    <property type="protein sequence ID" value="GFH41573.1"/>
    <property type="molecule type" value="Genomic_DNA"/>
</dbReference>
<dbReference type="AlphaFoldDB" id="A0A6A0BAB1"/>
<protein>
    <recommendedName>
        <fullName evidence="1">Transposase Helix-turn-helix domain-containing protein</fullName>
    </recommendedName>
</protein>
<sequence>MVDIYAKTSSLNDSLFKQLIGVKRSTFTHMLEILNKAYQVEHLTGGRPRCLSLENQLLLTLRYWRHYPTQRLIAFDFDVPLSCVSRTITWVENILHEEGSFDIEGVKDKDHWFAIDVTESPIQRPKKTNVTTIQEKNTDIP</sequence>
<evidence type="ECO:0000259" key="1">
    <source>
        <dbReference type="Pfam" id="PF13613"/>
    </source>
</evidence>
<keyword evidence="3" id="KW-1185">Reference proteome</keyword>
<dbReference type="Proteomes" id="UP000480303">
    <property type="component" value="Unassembled WGS sequence"/>
</dbReference>
<accession>A0A6A0BAB1</accession>
<gene>
    <name evidence="2" type="ORF">Hs30E_01240</name>
</gene>
<dbReference type="InterPro" id="IPR027805">
    <property type="entry name" value="Transposase_HTH_dom"/>
</dbReference>
<name>A0A6A0BAB1_9LACT</name>
<organism evidence="2 3">
    <name type="scientific">Pseudolactococcus hodotermopsidis</name>
    <dbReference type="NCBI Taxonomy" id="2709157"/>
    <lineage>
        <taxon>Bacteria</taxon>
        <taxon>Bacillati</taxon>
        <taxon>Bacillota</taxon>
        <taxon>Bacilli</taxon>
        <taxon>Lactobacillales</taxon>
        <taxon>Streptococcaceae</taxon>
        <taxon>Pseudolactococcus</taxon>
    </lineage>
</organism>
<proteinExistence type="predicted"/>